<evidence type="ECO:0000259" key="3">
    <source>
        <dbReference type="Pfam" id="PF00108"/>
    </source>
</evidence>
<dbReference type="InterPro" id="IPR020616">
    <property type="entry name" value="Thiolase_N"/>
</dbReference>
<organism evidence="4 5">
    <name type="scientific">Alkalihalophilus lindianensis</name>
    <dbReference type="NCBI Taxonomy" id="1630542"/>
    <lineage>
        <taxon>Bacteria</taxon>
        <taxon>Bacillati</taxon>
        <taxon>Bacillota</taxon>
        <taxon>Bacilli</taxon>
        <taxon>Bacillales</taxon>
        <taxon>Bacillaceae</taxon>
        <taxon>Alkalihalophilus</taxon>
    </lineage>
</organism>
<keyword evidence="4" id="KW-0012">Acyltransferase</keyword>
<accession>A0ABU3XGU6</accession>
<evidence type="ECO:0000256" key="2">
    <source>
        <dbReference type="ARBA" id="ARBA00023098"/>
    </source>
</evidence>
<evidence type="ECO:0000313" key="4">
    <source>
        <dbReference type="EMBL" id="MDV2687116.1"/>
    </source>
</evidence>
<dbReference type="Gene3D" id="3.40.47.10">
    <property type="match status" value="1"/>
</dbReference>
<keyword evidence="1" id="KW-0276">Fatty acid metabolism</keyword>
<evidence type="ECO:0000256" key="1">
    <source>
        <dbReference type="ARBA" id="ARBA00022832"/>
    </source>
</evidence>
<reference evidence="4 5" key="1">
    <citation type="submission" date="2023-10" db="EMBL/GenBank/DDBJ databases">
        <title>Screening of Alkalihalobacillus lindianensis BZ-TG-R113 and Its Alleviation of Salt Stress on Rapeseed Growth.</title>
        <authorList>
            <person name="Zhao B."/>
            <person name="Guo T."/>
        </authorList>
    </citation>
    <scope>NUCLEOTIDE SEQUENCE [LARGE SCALE GENOMIC DNA]</scope>
    <source>
        <strain evidence="4 5">BZ-TG-R113</strain>
    </source>
</reference>
<dbReference type="PANTHER" id="PTHR43853">
    <property type="entry name" value="3-KETOACYL-COA THIOLASE, PEROXISOMAL"/>
    <property type="match status" value="1"/>
</dbReference>
<name>A0ABU3XGU6_9BACI</name>
<dbReference type="GO" id="GO:0003985">
    <property type="term" value="F:acetyl-CoA C-acetyltransferase activity"/>
    <property type="evidence" value="ECO:0007669"/>
    <property type="project" value="UniProtKB-EC"/>
</dbReference>
<feature type="non-terminal residue" evidence="4">
    <location>
        <position position="1"/>
    </location>
</feature>
<feature type="non-terminal residue" evidence="4">
    <location>
        <position position="89"/>
    </location>
</feature>
<dbReference type="InterPro" id="IPR050215">
    <property type="entry name" value="Thiolase-like_sf_Thiolase"/>
</dbReference>
<dbReference type="PANTHER" id="PTHR43853:SF8">
    <property type="entry name" value="3-KETOACYL-COA THIOLASE, PEROXISOMAL"/>
    <property type="match status" value="1"/>
</dbReference>
<sequence length="89" mass="9276">ILPVTLTDKKGKEFIFAVDEHTRPDTTLEVLAKLRPAFKEGGSVTAGNSSGINDGASALVLMSGEEAEKRGLEPLGIVRDSAVAGVDPN</sequence>
<dbReference type="Pfam" id="PF00108">
    <property type="entry name" value="Thiolase_N"/>
    <property type="match status" value="1"/>
</dbReference>
<keyword evidence="5" id="KW-1185">Reference proteome</keyword>
<comment type="caution">
    <text evidence="4">The sequence shown here is derived from an EMBL/GenBank/DDBJ whole genome shotgun (WGS) entry which is preliminary data.</text>
</comment>
<feature type="domain" description="Thiolase N-terminal" evidence="3">
    <location>
        <begin position="1"/>
        <end position="64"/>
    </location>
</feature>
<gene>
    <name evidence="4" type="ORF">RYX56_22470</name>
</gene>
<dbReference type="SUPFAM" id="SSF53901">
    <property type="entry name" value="Thiolase-like"/>
    <property type="match status" value="1"/>
</dbReference>
<dbReference type="EC" id="2.3.1.9" evidence="4"/>
<dbReference type="Proteomes" id="UP001287282">
    <property type="component" value="Unassembled WGS sequence"/>
</dbReference>
<protein>
    <submittedName>
        <fullName evidence="4">Acetyl-CoA C-acyltransferase</fullName>
        <ecNumber evidence="4">2.3.1.9</ecNumber>
    </submittedName>
</protein>
<proteinExistence type="predicted"/>
<dbReference type="InterPro" id="IPR016039">
    <property type="entry name" value="Thiolase-like"/>
</dbReference>
<keyword evidence="2" id="KW-0443">Lipid metabolism</keyword>
<evidence type="ECO:0000313" key="5">
    <source>
        <dbReference type="Proteomes" id="UP001287282"/>
    </source>
</evidence>
<dbReference type="EMBL" id="JAWJBA010000333">
    <property type="protein sequence ID" value="MDV2687116.1"/>
    <property type="molecule type" value="Genomic_DNA"/>
</dbReference>
<keyword evidence="4" id="KW-0808">Transferase</keyword>